<gene>
    <name evidence="1" type="ORF">PGIGA_G00015010</name>
</gene>
<organism evidence="1 2">
    <name type="scientific">Pangasianodon gigas</name>
    <name type="common">Mekong giant catfish</name>
    <name type="synonym">Pangasius gigas</name>
    <dbReference type="NCBI Taxonomy" id="30993"/>
    <lineage>
        <taxon>Eukaryota</taxon>
        <taxon>Metazoa</taxon>
        <taxon>Chordata</taxon>
        <taxon>Craniata</taxon>
        <taxon>Vertebrata</taxon>
        <taxon>Euteleostomi</taxon>
        <taxon>Actinopterygii</taxon>
        <taxon>Neopterygii</taxon>
        <taxon>Teleostei</taxon>
        <taxon>Ostariophysi</taxon>
        <taxon>Siluriformes</taxon>
        <taxon>Pangasiidae</taxon>
        <taxon>Pangasianodon</taxon>
    </lineage>
</organism>
<dbReference type="Proteomes" id="UP000829447">
    <property type="component" value="Linkage Group LG10"/>
</dbReference>
<proteinExistence type="predicted"/>
<comment type="caution">
    <text evidence="1">The sequence shown here is derived from an EMBL/GenBank/DDBJ whole genome shotgun (WGS) entry which is preliminary data.</text>
</comment>
<evidence type="ECO:0000313" key="1">
    <source>
        <dbReference type="EMBL" id="MCI4382439.1"/>
    </source>
</evidence>
<sequence>MVITSHQMEVDVADKRHRTRSKVPLEPAIQELFSCPAPHCDGSGHISGKYARHQSVYGCPVAKKRRTQDRLPLEPMAKRKAFHTHTEQQPMDDCYHTEMVEEKDEEEEEEEEAGEEEVEEEEVEDEDREAEGEEDVEEEYTDNEEQVEQDEGDVENGEEEEMEQEEEDVVEEEEGEEGEGEDEEDEDEDEQEEEEEEQQHNQDQAGNQVNGSYTKPSPMVEKDDNNNDEYDNYDELVAKSLLNLGKIAEDAAYRAMTESEMNSNSSHSAEDEQEEEEEEEEEDYEEEEEEEEEEECDSSSKKGELSLDVDSDVVKETVDSLKLLAQGHGAVLSDNLEERTYQEDGVKSEDCSSMNGFAGYGCNGNSSSCAQNKPICNGQMIEESDEEVCLSSLECLRNQCFDLARKLSETKPAERISHSQEGQQDTLLHQDIYGECHQQQNSEERRVLERNYSDMVNLMKLEEQLSPRSKALSSCAREYDTYRDEDTTSITSDRSEDGFDMTKGNLSLLEKAIALESERAKAMRDKMASEAARRDRLQLHEENHGLRLSCAEERKARLHHDGLKKPYYHKDSSRSEKKESRCPTPGCDGTGHVTGLYPHHRSLSGCPHKDRVPPEILAMYENVLKCPTPGCTGRGHVNSNRNSHRSLSGCPIAAAEKLAKAHEKHQACNGTKSNQASDRVLRPMCFVKQLEIPQYGYKNNVPTTTPRSNLAKELEKYSKTSFDYNGYDNQNVYGKRAIAPKVQGRDTSPKGYDAKRYCKNSSSASSTTSSYAPSSSSSLSCGGAAGAGGGGGGGSSASSTCSKSSFDYTHDMEAAHMAATAILNLSTRCREMPQSLSGKPQELCTQSDDLDPFQDILEDTAYATDVAIPSPKPKFAPCKESKKDLITCPTPGCDGSGHVTGNYASHRSLSGCPLADKSIRSMMATNSQELKCPTPGCDGSGHITGNYASHRSLSGCPRARKSGIKITHSKEDKEDQEPIRCPVPGCDGQGHVTGKYASHRSASGCPLAAKRQKDCYMNGTQFTWKAGKTDGMSCPTPGCDGSGHVSGSFLTHRSLSGCPRASSAMKKARLSGVEMLTIKRPSNGLHNDEDIKQLDEEIKDLNESNSQVEADMIKLRTQITTMESNLKSIEEENKKPPLHKEPPIRNNSCLQLHQRDPINEQNFDAYVTTLTDMYTNQEQYQSPENKVLLENIKQAVQGIQV</sequence>
<keyword evidence="2" id="KW-1185">Reference proteome</keyword>
<reference evidence="1 2" key="1">
    <citation type="journal article" date="2022" name="bioRxiv">
        <title>An ancient truncated duplication of the anti-Mullerian hormone receptor type 2 gene is a potential conserved master sex determinant in the Pangasiidae catfish family.</title>
        <authorList>
            <person name="Wen M."/>
            <person name="Pan Q."/>
            <person name="Jouanno E."/>
            <person name="Montfort J."/>
            <person name="Zahm M."/>
            <person name="Cabau C."/>
            <person name="Klopp C."/>
            <person name="Iampietro C."/>
            <person name="Roques C."/>
            <person name="Bouchez O."/>
            <person name="Castinel A."/>
            <person name="Donnadieu C."/>
            <person name="Parrinello H."/>
            <person name="Poncet C."/>
            <person name="Belmonte E."/>
            <person name="Gautier V."/>
            <person name="Avarre J.-C."/>
            <person name="Dugue R."/>
            <person name="Gustiano R."/>
            <person name="Ha T.T.T."/>
            <person name="Campet M."/>
            <person name="Sriphairoj K."/>
            <person name="Ribolli J."/>
            <person name="de Almeida F.L."/>
            <person name="Desvignes T."/>
            <person name="Postlethwait J.H."/>
            <person name="Bucao C.F."/>
            <person name="Robinson-Rechavi M."/>
            <person name="Bobe J."/>
            <person name="Herpin A."/>
            <person name="Guiguen Y."/>
        </authorList>
    </citation>
    <scope>NUCLEOTIDE SEQUENCE [LARGE SCALE GENOMIC DNA]</scope>
    <source>
        <strain evidence="1">YG-Dec2019</strain>
    </source>
</reference>
<name>A0ACC5WTQ7_PANGG</name>
<accession>A0ACC5WTQ7</accession>
<protein>
    <submittedName>
        <fullName evidence="1">Uncharacterized protein</fullName>
    </submittedName>
</protein>
<evidence type="ECO:0000313" key="2">
    <source>
        <dbReference type="Proteomes" id="UP000829447"/>
    </source>
</evidence>
<dbReference type="EMBL" id="CM040463">
    <property type="protein sequence ID" value="MCI4382439.1"/>
    <property type="molecule type" value="Genomic_DNA"/>
</dbReference>